<accession>A0A137P0D8</accession>
<feature type="non-terminal residue" evidence="6">
    <location>
        <position position="1"/>
    </location>
</feature>
<dbReference type="PANTHER" id="PTHR12893:SF0">
    <property type="entry name" value="GRASP65"/>
    <property type="match status" value="1"/>
</dbReference>
<dbReference type="Proteomes" id="UP000070444">
    <property type="component" value="Unassembled WGS sequence"/>
</dbReference>
<evidence type="ECO:0000256" key="2">
    <source>
        <dbReference type="ARBA" id="ARBA00022737"/>
    </source>
</evidence>
<feature type="domain" description="PDZ GRASP-type" evidence="5">
    <location>
        <begin position="1"/>
        <end position="83"/>
    </location>
</feature>
<dbReference type="OMA" id="FERAGEN"/>
<keyword evidence="7" id="KW-1185">Reference proteome</keyword>
<dbReference type="STRING" id="796925.A0A137P0D8"/>
<evidence type="ECO:0000256" key="1">
    <source>
        <dbReference type="ARBA" id="ARBA00004394"/>
    </source>
</evidence>
<name>A0A137P0D8_CONC2</name>
<evidence type="ECO:0000259" key="5">
    <source>
        <dbReference type="PROSITE" id="PS51865"/>
    </source>
</evidence>
<dbReference type="PROSITE" id="PS51865">
    <property type="entry name" value="PDZ_GRASP"/>
    <property type="match status" value="2"/>
</dbReference>
<dbReference type="PANTHER" id="PTHR12893">
    <property type="entry name" value="GOLGI REASSEMBLY STACKING PROTEIN GRASP"/>
    <property type="match status" value="1"/>
</dbReference>
<feature type="domain" description="PDZ GRASP-type" evidence="5">
    <location>
        <begin position="89"/>
        <end position="178"/>
    </location>
</feature>
<feature type="non-terminal residue" evidence="6">
    <location>
        <position position="182"/>
    </location>
</feature>
<organism evidence="6 7">
    <name type="scientific">Conidiobolus coronatus (strain ATCC 28846 / CBS 209.66 / NRRL 28638)</name>
    <name type="common">Delacroixia coronata</name>
    <dbReference type="NCBI Taxonomy" id="796925"/>
    <lineage>
        <taxon>Eukaryota</taxon>
        <taxon>Fungi</taxon>
        <taxon>Fungi incertae sedis</taxon>
        <taxon>Zoopagomycota</taxon>
        <taxon>Entomophthoromycotina</taxon>
        <taxon>Entomophthoromycetes</taxon>
        <taxon>Entomophthorales</taxon>
        <taxon>Ancylistaceae</taxon>
        <taxon>Conidiobolus</taxon>
    </lineage>
</organism>
<evidence type="ECO:0000256" key="4">
    <source>
        <dbReference type="ARBA" id="ARBA00023136"/>
    </source>
</evidence>
<dbReference type="InterPro" id="IPR036034">
    <property type="entry name" value="PDZ_sf"/>
</dbReference>
<dbReference type="GO" id="GO:0007030">
    <property type="term" value="P:Golgi organization"/>
    <property type="evidence" value="ECO:0007669"/>
    <property type="project" value="TreeGrafter"/>
</dbReference>
<protein>
    <recommendedName>
        <fullName evidence="5">PDZ GRASP-type domain-containing protein</fullName>
    </recommendedName>
</protein>
<dbReference type="GO" id="GO:0000139">
    <property type="term" value="C:Golgi membrane"/>
    <property type="evidence" value="ECO:0007669"/>
    <property type="project" value="UniProtKB-SubCell"/>
</dbReference>
<dbReference type="Pfam" id="PF04495">
    <property type="entry name" value="GRASP55_65"/>
    <property type="match status" value="1"/>
</dbReference>
<keyword evidence="3" id="KW-0333">Golgi apparatus</keyword>
<proteinExistence type="predicted"/>
<keyword evidence="4" id="KW-0472">Membrane</keyword>
<comment type="subcellular location">
    <subcellularLocation>
        <location evidence="1">Golgi apparatus membrane</location>
    </subcellularLocation>
</comment>
<evidence type="ECO:0000313" key="7">
    <source>
        <dbReference type="Proteomes" id="UP000070444"/>
    </source>
</evidence>
<dbReference type="OrthoDB" id="3318at2759"/>
<dbReference type="FunFam" id="2.30.42.10:FF:000026">
    <property type="entry name" value="Golgi reassembly stacking protein 2"/>
    <property type="match status" value="1"/>
</dbReference>
<gene>
    <name evidence="6" type="ORF">CONCODRAFT_22654</name>
</gene>
<dbReference type="SUPFAM" id="SSF50156">
    <property type="entry name" value="PDZ domain-like"/>
    <property type="match status" value="1"/>
</dbReference>
<dbReference type="InterPro" id="IPR007583">
    <property type="entry name" value="GRASP55_65"/>
</dbReference>
<dbReference type="AlphaFoldDB" id="A0A137P0D8"/>
<evidence type="ECO:0000256" key="3">
    <source>
        <dbReference type="ARBA" id="ARBA00023034"/>
    </source>
</evidence>
<dbReference type="InterPro" id="IPR024958">
    <property type="entry name" value="GRASP_PDZ"/>
</dbReference>
<reference evidence="6 7" key="1">
    <citation type="journal article" date="2015" name="Genome Biol. Evol.">
        <title>Phylogenomic analyses indicate that early fungi evolved digesting cell walls of algal ancestors of land plants.</title>
        <authorList>
            <person name="Chang Y."/>
            <person name="Wang S."/>
            <person name="Sekimoto S."/>
            <person name="Aerts A.L."/>
            <person name="Choi C."/>
            <person name="Clum A."/>
            <person name="LaButti K.M."/>
            <person name="Lindquist E.A."/>
            <person name="Yee Ngan C."/>
            <person name="Ohm R.A."/>
            <person name="Salamov A.A."/>
            <person name="Grigoriev I.V."/>
            <person name="Spatafora J.W."/>
            <person name="Berbee M.L."/>
        </authorList>
    </citation>
    <scope>NUCLEOTIDE SEQUENCE [LARGE SCALE GENOMIC DNA]</scope>
    <source>
        <strain evidence="6 7">NRRL 28638</strain>
    </source>
</reference>
<dbReference type="Gene3D" id="2.30.42.10">
    <property type="match status" value="2"/>
</dbReference>
<keyword evidence="2" id="KW-0677">Repeat</keyword>
<evidence type="ECO:0000313" key="6">
    <source>
        <dbReference type="EMBL" id="KXN68371.1"/>
    </source>
</evidence>
<sequence>SPIAAAGLQSYFDFIVAVNGSDKIETLEEFAGYISQFLNQEVTLTVFSTKHNNVRELTLRPNTNWSSNPKDGMLGCSVRYSSIAKGLENVWHILEIQPRSPAERAGLQPQTDYVVGCDAQTMEQENDFYDLIASHEGKVLSLLVYNTEWDNCREVILIPKAGWGGQGSLGCGVGYGLLHRVP</sequence>
<dbReference type="EMBL" id="KQ964580">
    <property type="protein sequence ID" value="KXN68371.1"/>
    <property type="molecule type" value="Genomic_DNA"/>
</dbReference>